<gene>
    <name evidence="2" type="ORF">AKO1_005058</name>
</gene>
<reference evidence="2 3" key="1">
    <citation type="submission" date="2024-03" db="EMBL/GenBank/DDBJ databases">
        <title>The Acrasis kona genome and developmental transcriptomes reveal deep origins of eukaryotic multicellular pathways.</title>
        <authorList>
            <person name="Sheikh S."/>
            <person name="Fu C.-J."/>
            <person name="Brown M.W."/>
            <person name="Baldauf S.L."/>
        </authorList>
    </citation>
    <scope>NUCLEOTIDE SEQUENCE [LARGE SCALE GENOMIC DNA]</scope>
    <source>
        <strain evidence="2 3">ATCC MYA-3509</strain>
    </source>
</reference>
<organism evidence="2 3">
    <name type="scientific">Acrasis kona</name>
    <dbReference type="NCBI Taxonomy" id="1008807"/>
    <lineage>
        <taxon>Eukaryota</taxon>
        <taxon>Discoba</taxon>
        <taxon>Heterolobosea</taxon>
        <taxon>Tetramitia</taxon>
        <taxon>Eutetramitia</taxon>
        <taxon>Acrasidae</taxon>
        <taxon>Acrasis</taxon>
    </lineage>
</organism>
<protein>
    <submittedName>
        <fullName evidence="2">Uncharacterized protein</fullName>
    </submittedName>
</protein>
<proteinExistence type="predicted"/>
<feature type="compositionally biased region" description="Low complexity" evidence="1">
    <location>
        <begin position="56"/>
        <end position="67"/>
    </location>
</feature>
<evidence type="ECO:0000256" key="1">
    <source>
        <dbReference type="SAM" id="MobiDB-lite"/>
    </source>
</evidence>
<feature type="non-terminal residue" evidence="2">
    <location>
        <position position="1"/>
    </location>
</feature>
<dbReference type="EMBL" id="JAOPGA020001037">
    <property type="protein sequence ID" value="KAL0484381.1"/>
    <property type="molecule type" value="Genomic_DNA"/>
</dbReference>
<dbReference type="Proteomes" id="UP001431209">
    <property type="component" value="Unassembled WGS sequence"/>
</dbReference>
<feature type="compositionally biased region" description="Polar residues" evidence="1">
    <location>
        <begin position="68"/>
        <end position="80"/>
    </location>
</feature>
<evidence type="ECO:0000313" key="2">
    <source>
        <dbReference type="EMBL" id="KAL0484381.1"/>
    </source>
</evidence>
<comment type="caution">
    <text evidence="2">The sequence shown here is derived from an EMBL/GenBank/DDBJ whole genome shotgun (WGS) entry which is preliminary data.</text>
</comment>
<dbReference type="AlphaFoldDB" id="A0AAW2Z5K7"/>
<sequence length="142" mass="16309">SAHKLERLLERERNEHSQATSKLTMELNKVQDELMDKVKVKVDETVKSMMSQYMPTTQNSSSTNTRSFVYSPQNENNLTSPIKRAPRMNLNDRLFFSTTSNSSLNSTDLSIDPDAKEYVSISKDLRNFESKDDVSTNIIFSY</sequence>
<name>A0AAW2Z5K7_9EUKA</name>
<feature type="region of interest" description="Disordered" evidence="1">
    <location>
        <begin position="52"/>
        <end position="82"/>
    </location>
</feature>
<evidence type="ECO:0000313" key="3">
    <source>
        <dbReference type="Proteomes" id="UP001431209"/>
    </source>
</evidence>
<keyword evidence="3" id="KW-1185">Reference proteome</keyword>
<accession>A0AAW2Z5K7</accession>